<comment type="catalytic activity">
    <reaction evidence="1">
        <text>(4aS,6R)-4a-hydroxy-L-erythro-5,6,7,8-tetrahydrobiopterin = (6R)-L-erythro-6,7-dihydrobiopterin + H2O</text>
        <dbReference type="Rhea" id="RHEA:11920"/>
        <dbReference type="ChEBI" id="CHEBI:15377"/>
        <dbReference type="ChEBI" id="CHEBI:15642"/>
        <dbReference type="ChEBI" id="CHEBI:43120"/>
        <dbReference type="EC" id="4.2.1.96"/>
    </reaction>
</comment>
<keyword evidence="5" id="KW-0456">Lyase</keyword>
<evidence type="ECO:0000259" key="6">
    <source>
        <dbReference type="Pfam" id="PF18029"/>
    </source>
</evidence>
<dbReference type="EMBL" id="FONG01000020">
    <property type="protein sequence ID" value="SFF59477.1"/>
    <property type="molecule type" value="Genomic_DNA"/>
</dbReference>
<dbReference type="SUPFAM" id="SSF54593">
    <property type="entry name" value="Glyoxalase/Bleomycin resistance protein/Dihydroxybiphenyl dioxygenase"/>
    <property type="match status" value="1"/>
</dbReference>
<dbReference type="Proteomes" id="UP000199323">
    <property type="component" value="Unassembled WGS sequence"/>
</dbReference>
<dbReference type="GO" id="GO:0008124">
    <property type="term" value="F:4-alpha-hydroxytetrahydrobiopterin dehydratase activity"/>
    <property type="evidence" value="ECO:0007669"/>
    <property type="project" value="UniProtKB-EC"/>
</dbReference>
<reference evidence="7 8" key="1">
    <citation type="submission" date="2016-10" db="EMBL/GenBank/DDBJ databases">
        <authorList>
            <person name="de Groot N.N."/>
        </authorList>
    </citation>
    <scope>NUCLEOTIDE SEQUENCE [LARGE SCALE GENOMIC DNA]</scope>
    <source>
        <strain evidence="7 8">CGMCC 4.3510</strain>
    </source>
</reference>
<dbReference type="SUPFAM" id="SSF55248">
    <property type="entry name" value="PCD-like"/>
    <property type="match status" value="1"/>
</dbReference>
<dbReference type="Gene3D" id="3.30.1360.20">
    <property type="entry name" value="Transcriptional coactivator/pterin dehydratase"/>
    <property type="match status" value="1"/>
</dbReference>
<accession>A0A1I2K2P1</accession>
<name>A0A1I2K2P1_9ACTN</name>
<dbReference type="Pfam" id="PF18029">
    <property type="entry name" value="Glyoxalase_6"/>
    <property type="match status" value="1"/>
</dbReference>
<dbReference type="InterPro" id="IPR001533">
    <property type="entry name" value="Pterin_deHydtase"/>
</dbReference>
<gene>
    <name evidence="7" type="ORF">SAMN05216251_120117</name>
</gene>
<evidence type="ECO:0000256" key="4">
    <source>
        <dbReference type="ARBA" id="ARBA00021735"/>
    </source>
</evidence>
<dbReference type="Pfam" id="PF01329">
    <property type="entry name" value="Pterin_4a"/>
    <property type="match status" value="1"/>
</dbReference>
<evidence type="ECO:0000256" key="1">
    <source>
        <dbReference type="ARBA" id="ARBA00001554"/>
    </source>
</evidence>
<dbReference type="PANTHER" id="PTHR35908:SF1">
    <property type="entry name" value="CONSERVED PROTEIN"/>
    <property type="match status" value="1"/>
</dbReference>
<dbReference type="RefSeq" id="WP_093716457.1">
    <property type="nucleotide sequence ID" value="NZ_FONG01000020.1"/>
</dbReference>
<protein>
    <recommendedName>
        <fullName evidence="4">Putative pterin-4-alpha-carbinolamine dehydratase</fullName>
        <ecNumber evidence="3">4.2.1.96</ecNumber>
    </recommendedName>
</protein>
<evidence type="ECO:0000256" key="3">
    <source>
        <dbReference type="ARBA" id="ARBA00013252"/>
    </source>
</evidence>
<organism evidence="7 8">
    <name type="scientific">Actinacidiphila alni</name>
    <dbReference type="NCBI Taxonomy" id="380248"/>
    <lineage>
        <taxon>Bacteria</taxon>
        <taxon>Bacillati</taxon>
        <taxon>Actinomycetota</taxon>
        <taxon>Actinomycetes</taxon>
        <taxon>Kitasatosporales</taxon>
        <taxon>Streptomycetaceae</taxon>
        <taxon>Actinacidiphila</taxon>
    </lineage>
</organism>
<evidence type="ECO:0000313" key="7">
    <source>
        <dbReference type="EMBL" id="SFF59477.1"/>
    </source>
</evidence>
<evidence type="ECO:0000256" key="2">
    <source>
        <dbReference type="ARBA" id="ARBA00006472"/>
    </source>
</evidence>
<sequence length="220" mass="22700">MLSNREVIAAIADGLGDWRKLAQPLAARFRTADTVAAAAFVGAVAGAAAAAGRHPEIRLGYGAVDVALSTADESGGRWVTAADLDLARTVSGLAREHGLTAVPGEVTQLELALDTADHTAVAPFWSALLTGEPGHVVGDTVLDPTNRVPSLWFQGTDPHATPRQRWHADLWLAPEVAEDRIAAAVAAGGTVVDASGAPSFTVLADPDGNKVCVCTALDRD</sequence>
<dbReference type="InterPro" id="IPR036428">
    <property type="entry name" value="PCD_sf"/>
</dbReference>
<evidence type="ECO:0000313" key="8">
    <source>
        <dbReference type="Proteomes" id="UP000199323"/>
    </source>
</evidence>
<dbReference type="PANTHER" id="PTHR35908">
    <property type="entry name" value="HYPOTHETICAL FUSION PROTEIN"/>
    <property type="match status" value="1"/>
</dbReference>
<dbReference type="OrthoDB" id="15077at2"/>
<dbReference type="InterPro" id="IPR041581">
    <property type="entry name" value="Glyoxalase_6"/>
</dbReference>
<dbReference type="InterPro" id="IPR029068">
    <property type="entry name" value="Glyas_Bleomycin-R_OHBP_Dase"/>
</dbReference>
<dbReference type="GO" id="GO:0006729">
    <property type="term" value="P:tetrahydrobiopterin biosynthetic process"/>
    <property type="evidence" value="ECO:0007669"/>
    <property type="project" value="InterPro"/>
</dbReference>
<evidence type="ECO:0000256" key="5">
    <source>
        <dbReference type="ARBA" id="ARBA00023239"/>
    </source>
</evidence>
<dbReference type="AlphaFoldDB" id="A0A1I2K2P1"/>
<proteinExistence type="inferred from homology"/>
<comment type="similarity">
    <text evidence="2">Belongs to the pterin-4-alpha-carbinolamine dehydratase family.</text>
</comment>
<dbReference type="Gene3D" id="3.10.180.10">
    <property type="entry name" value="2,3-Dihydroxybiphenyl 1,2-Dioxygenase, domain 1"/>
    <property type="match status" value="1"/>
</dbReference>
<keyword evidence="8" id="KW-1185">Reference proteome</keyword>
<dbReference type="EC" id="4.2.1.96" evidence="3"/>
<feature type="domain" description="Glyoxalase-like" evidence="6">
    <location>
        <begin position="111"/>
        <end position="214"/>
    </location>
</feature>
<dbReference type="STRING" id="380248.SAMN05216251_120117"/>